<keyword evidence="1" id="KW-0378">Hydrolase</keyword>
<proteinExistence type="predicted"/>
<dbReference type="EMBL" id="CP064981">
    <property type="protein sequence ID" value="QQR92687.1"/>
    <property type="molecule type" value="Genomic_DNA"/>
</dbReference>
<accession>A0A7T9DJZ3</accession>
<keyword evidence="1" id="KW-0540">Nuclease</keyword>
<keyword evidence="1" id="KW-0255">Endonuclease</keyword>
<evidence type="ECO:0000313" key="1">
    <source>
        <dbReference type="EMBL" id="QQR92687.1"/>
    </source>
</evidence>
<reference evidence="1" key="1">
    <citation type="submission" date="2020-11" db="EMBL/GenBank/DDBJ databases">
        <title>Connecting structure to function with the recovery of over 1000 high-quality activated sludge metagenome-assembled genomes encoding full-length rRNA genes using long-read sequencing.</title>
        <authorList>
            <person name="Singleton C.M."/>
            <person name="Petriglieri F."/>
            <person name="Kristensen J.M."/>
            <person name="Kirkegaard R.H."/>
            <person name="Michaelsen T.Y."/>
            <person name="Andersen M.H."/>
            <person name="Karst S.M."/>
            <person name="Dueholm M.S."/>
            <person name="Nielsen P.H."/>
            <person name="Albertsen M."/>
        </authorList>
    </citation>
    <scope>NUCLEOTIDE SEQUENCE</scope>
    <source>
        <strain evidence="1">Fred_18-Q3-R57-64_BAT3C.431</strain>
    </source>
</reference>
<organism evidence="1">
    <name type="scientific">Candidatus Iainarchaeum sp</name>
    <dbReference type="NCBI Taxonomy" id="3101447"/>
    <lineage>
        <taxon>Archaea</taxon>
        <taxon>Candidatus Iainarchaeota</taxon>
        <taxon>Candidatus Iainarchaeia</taxon>
        <taxon>Candidatus Iainarchaeales</taxon>
        <taxon>Candidatus Iainarchaeaceae</taxon>
        <taxon>Candidatus Iainarchaeum</taxon>
    </lineage>
</organism>
<protein>
    <submittedName>
        <fullName evidence="1">HNH endonuclease</fullName>
    </submittedName>
</protein>
<name>A0A7T9DJZ3_9ARCH</name>
<dbReference type="AlphaFoldDB" id="A0A7T9DJZ3"/>
<sequence length="110" mass="12721">MMKCLLCIETEETVPLRFEMHHLSGRKYSDETVPLCPNCHAKITKIQNKFPPKIRSQKNRKDTLIFSITSTTALMKTGAENGLRMLKELTELIQNDSKNSRENLVEQEKQ</sequence>
<gene>
    <name evidence="1" type="ORF">IPJ89_00370</name>
</gene>
<dbReference type="Proteomes" id="UP000596004">
    <property type="component" value="Chromosome"/>
</dbReference>
<dbReference type="GO" id="GO:0004519">
    <property type="term" value="F:endonuclease activity"/>
    <property type="evidence" value="ECO:0007669"/>
    <property type="project" value="UniProtKB-KW"/>
</dbReference>